<feature type="transmembrane region" description="Helical" evidence="1">
    <location>
        <begin position="28"/>
        <end position="47"/>
    </location>
</feature>
<keyword evidence="1" id="KW-0472">Membrane</keyword>
<name>A0A4V1IPB9_9GAMM</name>
<organism evidence="2 3">
    <name type="scientific">Zooshikella ganghwensis</name>
    <dbReference type="NCBI Taxonomy" id="202772"/>
    <lineage>
        <taxon>Bacteria</taxon>
        <taxon>Pseudomonadati</taxon>
        <taxon>Pseudomonadota</taxon>
        <taxon>Gammaproteobacteria</taxon>
        <taxon>Oceanospirillales</taxon>
        <taxon>Zooshikellaceae</taxon>
        <taxon>Zooshikella</taxon>
    </lineage>
</organism>
<reference evidence="2 3" key="1">
    <citation type="submission" date="2017-04" db="EMBL/GenBank/DDBJ databases">
        <title>Draft genome sequence of Zooshikella ganghwensis VG4 isolated from Red Sea sediments.</title>
        <authorList>
            <person name="Rehman Z."/>
            <person name="Alam I."/>
            <person name="Kamau A."/>
            <person name="Bajic V."/>
            <person name="Leiknes T."/>
        </authorList>
    </citation>
    <scope>NUCLEOTIDE SEQUENCE [LARGE SCALE GENOMIC DNA]</scope>
    <source>
        <strain evidence="2 3">VG4</strain>
    </source>
</reference>
<protein>
    <submittedName>
        <fullName evidence="2">Holin</fullName>
    </submittedName>
</protein>
<dbReference type="Pfam" id="PF16080">
    <property type="entry name" value="Phage_holin_2_3"/>
    <property type="match status" value="1"/>
</dbReference>
<evidence type="ECO:0000256" key="1">
    <source>
        <dbReference type="SAM" id="Phobius"/>
    </source>
</evidence>
<sequence>MITEKMISNAPYAASTFTIIAGFTVKDWGVIIGVILTLITVIVNWVYKHRQDKRETAIFNHKMKNSTTNKVNSI</sequence>
<keyword evidence="3" id="KW-1185">Reference proteome</keyword>
<keyword evidence="1" id="KW-0812">Transmembrane</keyword>
<accession>A0A4V1IPB9</accession>
<dbReference type="Proteomes" id="UP000257039">
    <property type="component" value="Unassembled WGS sequence"/>
</dbReference>
<comment type="caution">
    <text evidence="2">The sequence shown here is derived from an EMBL/GenBank/DDBJ whole genome shotgun (WGS) entry which is preliminary data.</text>
</comment>
<keyword evidence="1" id="KW-1133">Transmembrane helix</keyword>
<dbReference type="AlphaFoldDB" id="A0A4V1IPB9"/>
<evidence type="ECO:0000313" key="2">
    <source>
        <dbReference type="EMBL" id="RDH46691.1"/>
    </source>
</evidence>
<proteinExistence type="predicted"/>
<dbReference type="EMBL" id="NDXW01000001">
    <property type="protein sequence ID" value="RDH46691.1"/>
    <property type="molecule type" value="Genomic_DNA"/>
</dbReference>
<dbReference type="InterPro" id="IPR032118">
    <property type="entry name" value="Phage_holin_HP1"/>
</dbReference>
<gene>
    <name evidence="2" type="ORF">B9G39_08820</name>
</gene>
<evidence type="ECO:0000313" key="3">
    <source>
        <dbReference type="Proteomes" id="UP000257039"/>
    </source>
</evidence>